<keyword evidence="2" id="KW-0472">Membrane</keyword>
<name>A0A2I0X3X8_9ASPA</name>
<evidence type="ECO:0000313" key="3">
    <source>
        <dbReference type="EMBL" id="PKU82616.1"/>
    </source>
</evidence>
<protein>
    <submittedName>
        <fullName evidence="3">Uncharacterized protein</fullName>
    </submittedName>
</protein>
<dbReference type="Proteomes" id="UP000233837">
    <property type="component" value="Unassembled WGS sequence"/>
</dbReference>
<keyword evidence="2" id="KW-0812">Transmembrane</keyword>
<reference evidence="3 4" key="1">
    <citation type="journal article" date="2016" name="Sci. Rep.">
        <title>The Dendrobium catenatum Lindl. genome sequence provides insights into polysaccharide synthase, floral development and adaptive evolution.</title>
        <authorList>
            <person name="Zhang G.Q."/>
            <person name="Xu Q."/>
            <person name="Bian C."/>
            <person name="Tsai W.C."/>
            <person name="Yeh C.M."/>
            <person name="Liu K.W."/>
            <person name="Yoshida K."/>
            <person name="Zhang L.S."/>
            <person name="Chang S.B."/>
            <person name="Chen F."/>
            <person name="Shi Y."/>
            <person name="Su Y.Y."/>
            <person name="Zhang Y.Q."/>
            <person name="Chen L.J."/>
            <person name="Yin Y."/>
            <person name="Lin M."/>
            <person name="Huang H."/>
            <person name="Deng H."/>
            <person name="Wang Z.W."/>
            <person name="Zhu S.L."/>
            <person name="Zhao X."/>
            <person name="Deng C."/>
            <person name="Niu S.C."/>
            <person name="Huang J."/>
            <person name="Wang M."/>
            <person name="Liu G.H."/>
            <person name="Yang H.J."/>
            <person name="Xiao X.J."/>
            <person name="Hsiao Y.Y."/>
            <person name="Wu W.L."/>
            <person name="Chen Y.Y."/>
            <person name="Mitsuda N."/>
            <person name="Ohme-Takagi M."/>
            <person name="Luo Y.B."/>
            <person name="Van de Peer Y."/>
            <person name="Liu Z.J."/>
        </authorList>
    </citation>
    <scope>NUCLEOTIDE SEQUENCE [LARGE SCALE GENOMIC DNA]</scope>
    <source>
        <tissue evidence="3">The whole plant</tissue>
    </source>
</reference>
<organism evidence="3 4">
    <name type="scientific">Dendrobium catenatum</name>
    <dbReference type="NCBI Taxonomy" id="906689"/>
    <lineage>
        <taxon>Eukaryota</taxon>
        <taxon>Viridiplantae</taxon>
        <taxon>Streptophyta</taxon>
        <taxon>Embryophyta</taxon>
        <taxon>Tracheophyta</taxon>
        <taxon>Spermatophyta</taxon>
        <taxon>Magnoliopsida</taxon>
        <taxon>Liliopsida</taxon>
        <taxon>Asparagales</taxon>
        <taxon>Orchidaceae</taxon>
        <taxon>Epidendroideae</taxon>
        <taxon>Malaxideae</taxon>
        <taxon>Dendrobiinae</taxon>
        <taxon>Dendrobium</taxon>
    </lineage>
</organism>
<sequence length="85" mass="9477">MPQRGYVLIFIFWALLAIITPTLVIWSASEKSNLAPKEEGSRVMVARRMIRSTDKGCLKTNKTEDEGMQGPTPSPMPVRGNEKLS</sequence>
<dbReference type="PANTHER" id="PTHR38396">
    <property type="entry name" value="TRANSMEMBRANE PROTEIN"/>
    <property type="match status" value="1"/>
</dbReference>
<accession>A0A2I0X3X8</accession>
<proteinExistence type="predicted"/>
<keyword evidence="2" id="KW-1133">Transmembrane helix</keyword>
<dbReference type="OrthoDB" id="10377298at2759"/>
<dbReference type="AlphaFoldDB" id="A0A2I0X3X8"/>
<keyword evidence="4" id="KW-1185">Reference proteome</keyword>
<feature type="transmembrane region" description="Helical" evidence="2">
    <location>
        <begin position="6"/>
        <end position="28"/>
    </location>
</feature>
<evidence type="ECO:0000256" key="1">
    <source>
        <dbReference type="SAM" id="MobiDB-lite"/>
    </source>
</evidence>
<gene>
    <name evidence="3" type="ORF">MA16_Dca022784</name>
</gene>
<reference evidence="3 4" key="2">
    <citation type="journal article" date="2017" name="Nature">
        <title>The Apostasia genome and the evolution of orchids.</title>
        <authorList>
            <person name="Zhang G.Q."/>
            <person name="Liu K.W."/>
            <person name="Li Z."/>
            <person name="Lohaus R."/>
            <person name="Hsiao Y.Y."/>
            <person name="Niu S.C."/>
            <person name="Wang J.Y."/>
            <person name="Lin Y.C."/>
            <person name="Xu Q."/>
            <person name="Chen L.J."/>
            <person name="Yoshida K."/>
            <person name="Fujiwara S."/>
            <person name="Wang Z.W."/>
            <person name="Zhang Y.Q."/>
            <person name="Mitsuda N."/>
            <person name="Wang M."/>
            <person name="Liu G.H."/>
            <person name="Pecoraro L."/>
            <person name="Huang H.X."/>
            <person name="Xiao X.J."/>
            <person name="Lin M."/>
            <person name="Wu X.Y."/>
            <person name="Wu W.L."/>
            <person name="Chen Y.Y."/>
            <person name="Chang S.B."/>
            <person name="Sakamoto S."/>
            <person name="Ohme-Takagi M."/>
            <person name="Yagi M."/>
            <person name="Zeng S.J."/>
            <person name="Shen C.Y."/>
            <person name="Yeh C.M."/>
            <person name="Luo Y.B."/>
            <person name="Tsai W.C."/>
            <person name="Van de Peer Y."/>
            <person name="Liu Z.J."/>
        </authorList>
    </citation>
    <scope>NUCLEOTIDE SEQUENCE [LARGE SCALE GENOMIC DNA]</scope>
    <source>
        <tissue evidence="3">The whole plant</tissue>
    </source>
</reference>
<dbReference type="PANTHER" id="PTHR38396:SF1">
    <property type="entry name" value="TRANSMEMBRANE PROTEIN"/>
    <property type="match status" value="1"/>
</dbReference>
<evidence type="ECO:0000256" key="2">
    <source>
        <dbReference type="SAM" id="Phobius"/>
    </source>
</evidence>
<feature type="region of interest" description="Disordered" evidence="1">
    <location>
        <begin position="54"/>
        <end position="85"/>
    </location>
</feature>
<feature type="compositionally biased region" description="Basic and acidic residues" evidence="1">
    <location>
        <begin position="54"/>
        <end position="65"/>
    </location>
</feature>
<dbReference type="EMBL" id="KZ502178">
    <property type="protein sequence ID" value="PKU82616.1"/>
    <property type="molecule type" value="Genomic_DNA"/>
</dbReference>
<evidence type="ECO:0000313" key="4">
    <source>
        <dbReference type="Proteomes" id="UP000233837"/>
    </source>
</evidence>